<dbReference type="Proteomes" id="UP001497700">
    <property type="component" value="Unassembled WGS sequence"/>
</dbReference>
<accession>A0ACB9YSZ7</accession>
<evidence type="ECO:0000313" key="2">
    <source>
        <dbReference type="Proteomes" id="UP001497700"/>
    </source>
</evidence>
<organism evidence="1 2">
    <name type="scientific">Hypoxylon rubiginosum</name>
    <dbReference type="NCBI Taxonomy" id="110542"/>
    <lineage>
        <taxon>Eukaryota</taxon>
        <taxon>Fungi</taxon>
        <taxon>Dikarya</taxon>
        <taxon>Ascomycota</taxon>
        <taxon>Pezizomycotina</taxon>
        <taxon>Sordariomycetes</taxon>
        <taxon>Xylariomycetidae</taxon>
        <taxon>Xylariales</taxon>
        <taxon>Hypoxylaceae</taxon>
        <taxon>Hypoxylon</taxon>
    </lineage>
</organism>
<gene>
    <name evidence="1" type="ORF">F4820DRAFT_463680</name>
</gene>
<protein>
    <submittedName>
        <fullName evidence="1">Kinase-like domain-containing protein</fullName>
    </submittedName>
</protein>
<name>A0ACB9YSZ7_9PEZI</name>
<proteinExistence type="predicted"/>
<dbReference type="EMBL" id="MU393527">
    <property type="protein sequence ID" value="KAI4862367.1"/>
    <property type="molecule type" value="Genomic_DNA"/>
</dbReference>
<reference evidence="1 2" key="1">
    <citation type="journal article" date="2022" name="New Phytol.">
        <title>Ecological generalism drives hyperdiversity of secondary metabolite gene clusters in xylarialean endophytes.</title>
        <authorList>
            <person name="Franco M.E.E."/>
            <person name="Wisecaver J.H."/>
            <person name="Arnold A.E."/>
            <person name="Ju Y.M."/>
            <person name="Slot J.C."/>
            <person name="Ahrendt S."/>
            <person name="Moore L.P."/>
            <person name="Eastman K.E."/>
            <person name="Scott K."/>
            <person name="Konkel Z."/>
            <person name="Mondo S.J."/>
            <person name="Kuo A."/>
            <person name="Hayes R.D."/>
            <person name="Haridas S."/>
            <person name="Andreopoulos B."/>
            <person name="Riley R."/>
            <person name="LaButti K."/>
            <person name="Pangilinan J."/>
            <person name="Lipzen A."/>
            <person name="Amirebrahimi M."/>
            <person name="Yan J."/>
            <person name="Adam C."/>
            <person name="Keymanesh K."/>
            <person name="Ng V."/>
            <person name="Louie K."/>
            <person name="Northen T."/>
            <person name="Drula E."/>
            <person name="Henrissat B."/>
            <person name="Hsieh H.M."/>
            <person name="Youens-Clark K."/>
            <person name="Lutzoni F."/>
            <person name="Miadlikowska J."/>
            <person name="Eastwood D.C."/>
            <person name="Hamelin R.C."/>
            <person name="Grigoriev I.V."/>
            <person name="U'Ren J.M."/>
        </authorList>
    </citation>
    <scope>NUCLEOTIDE SEQUENCE [LARGE SCALE GENOMIC DNA]</scope>
    <source>
        <strain evidence="1 2">CBS 119005</strain>
    </source>
</reference>
<keyword evidence="2" id="KW-1185">Reference proteome</keyword>
<evidence type="ECO:0000313" key="1">
    <source>
        <dbReference type="EMBL" id="KAI4862367.1"/>
    </source>
</evidence>
<comment type="caution">
    <text evidence="1">The sequence shown here is derived from an EMBL/GenBank/DDBJ whole genome shotgun (WGS) entry which is preliminary data.</text>
</comment>
<sequence length="562" mass="63594">MVLNQQPLFSLQPVSDQAKKIVTDAANGGLNRHLVLTGPKGLMLGIGHYASYSSSPNVLAVLGRDDSVDVYLDSSSISRIQASFEINPQSKAILFVDQSASQSSQVSGQDTVPFEHGRLPRKVVISSEMGTVIGMGGSKRNHIAFQLIWHHEAVKWINDIKTAMKNYNNHPRPEITSCEIETRPPSRMEIRETRTHMQQTLQMRYAVGGQLGSGRRGTVLEGINLDTGDLMAVKIMNQPKRGRSRLRIKSEIETLSRLKHTHIVDYLASEKTESHVVIFMRLMDDNLLSLINNPEVENESFLNPLLHQMLQALDYLAYHCVIHGDLKPTNILYVREPNSEYRFQLGDFGLSFHAKKQKSRPGTLPYMAPEVFYGSEDISHKIDVWSLYVTMLCTASKEARGTLDQSLKADGDQVARYDRVLRNYKKVLELAPMALEPYLQIREMARINPGDRASAAQMLVKCYFGMGLTTRSIIPAIPELRNDDIFLQKKHRHFVKRQEKDRLKREWSIVSSDLLTDSSDDEEGEVDEEDEGDDTDGTNDTVKMMEYALDEELQNEAMKVED</sequence>